<evidence type="ECO:0000313" key="1">
    <source>
        <dbReference type="EMBL" id="KAG0414166.1"/>
    </source>
</evidence>
<reference evidence="1 2" key="1">
    <citation type="journal article" date="2020" name="Cell">
        <title>Large-Scale Comparative Analyses of Tick Genomes Elucidate Their Genetic Diversity and Vector Capacities.</title>
        <authorList>
            <consortium name="Tick Genome and Microbiome Consortium (TIGMIC)"/>
            <person name="Jia N."/>
            <person name="Wang J."/>
            <person name="Shi W."/>
            <person name="Du L."/>
            <person name="Sun Y."/>
            <person name="Zhan W."/>
            <person name="Jiang J.F."/>
            <person name="Wang Q."/>
            <person name="Zhang B."/>
            <person name="Ji P."/>
            <person name="Bell-Sakyi L."/>
            <person name="Cui X.M."/>
            <person name="Yuan T.T."/>
            <person name="Jiang B.G."/>
            <person name="Yang W.F."/>
            <person name="Lam T.T."/>
            <person name="Chang Q.C."/>
            <person name="Ding S.J."/>
            <person name="Wang X.J."/>
            <person name="Zhu J.G."/>
            <person name="Ruan X.D."/>
            <person name="Zhao L."/>
            <person name="Wei J.T."/>
            <person name="Ye R.Z."/>
            <person name="Que T.C."/>
            <person name="Du C.H."/>
            <person name="Zhou Y.H."/>
            <person name="Cheng J.X."/>
            <person name="Dai P.F."/>
            <person name="Guo W.B."/>
            <person name="Han X.H."/>
            <person name="Huang E.J."/>
            <person name="Li L.F."/>
            <person name="Wei W."/>
            <person name="Gao Y.C."/>
            <person name="Liu J.Z."/>
            <person name="Shao H.Z."/>
            <person name="Wang X."/>
            <person name="Wang C.C."/>
            <person name="Yang T.C."/>
            <person name="Huo Q.B."/>
            <person name="Li W."/>
            <person name="Chen H.Y."/>
            <person name="Chen S.E."/>
            <person name="Zhou L.G."/>
            <person name="Ni X.B."/>
            <person name="Tian J.H."/>
            <person name="Sheng Y."/>
            <person name="Liu T."/>
            <person name="Pan Y.S."/>
            <person name="Xia L.Y."/>
            <person name="Li J."/>
            <person name="Zhao F."/>
            <person name="Cao W.C."/>
        </authorList>
    </citation>
    <scope>NUCLEOTIDE SEQUENCE [LARGE SCALE GENOMIC DNA]</scope>
    <source>
        <strain evidence="1">Iper-2018</strain>
    </source>
</reference>
<organism evidence="1 2">
    <name type="scientific">Ixodes persulcatus</name>
    <name type="common">Taiga tick</name>
    <dbReference type="NCBI Taxonomy" id="34615"/>
    <lineage>
        <taxon>Eukaryota</taxon>
        <taxon>Metazoa</taxon>
        <taxon>Ecdysozoa</taxon>
        <taxon>Arthropoda</taxon>
        <taxon>Chelicerata</taxon>
        <taxon>Arachnida</taxon>
        <taxon>Acari</taxon>
        <taxon>Parasitiformes</taxon>
        <taxon>Ixodida</taxon>
        <taxon>Ixodoidea</taxon>
        <taxon>Ixodidae</taxon>
        <taxon>Ixodinae</taxon>
        <taxon>Ixodes</taxon>
    </lineage>
</organism>
<accession>A0AC60P4E3</accession>
<dbReference type="Proteomes" id="UP000805193">
    <property type="component" value="Unassembled WGS sequence"/>
</dbReference>
<comment type="caution">
    <text evidence="1">The sequence shown here is derived from an EMBL/GenBank/DDBJ whole genome shotgun (WGS) entry which is preliminary data.</text>
</comment>
<gene>
    <name evidence="1" type="ORF">HPB47_008666</name>
</gene>
<protein>
    <submittedName>
        <fullName evidence="1">Uncharacterized protein</fullName>
    </submittedName>
</protein>
<keyword evidence="2" id="KW-1185">Reference proteome</keyword>
<name>A0AC60P4E3_IXOPE</name>
<proteinExistence type="predicted"/>
<sequence length="115" mass="12961">MYAFSLRPCLGSHNFAVHVPITFPFVRCPPPKNRPHPSTRFPPRELSFPTSGLARLLLSPSLIGFQFSQAPLPHFLSVNSPLLCVTPNRTRPDLLDDVTGPQQCQYDWTGSKLRY</sequence>
<evidence type="ECO:0000313" key="2">
    <source>
        <dbReference type="Proteomes" id="UP000805193"/>
    </source>
</evidence>
<dbReference type="EMBL" id="JABSTQ010011195">
    <property type="protein sequence ID" value="KAG0414166.1"/>
    <property type="molecule type" value="Genomic_DNA"/>
</dbReference>